<organism evidence="1 2">
    <name type="scientific">Geofilum rubicundum JCM 15548</name>
    <dbReference type="NCBI Taxonomy" id="1236989"/>
    <lineage>
        <taxon>Bacteria</taxon>
        <taxon>Pseudomonadati</taxon>
        <taxon>Bacteroidota</taxon>
        <taxon>Bacteroidia</taxon>
        <taxon>Marinilabiliales</taxon>
        <taxon>Marinilabiliaceae</taxon>
        <taxon>Geofilum</taxon>
    </lineage>
</organism>
<dbReference type="GO" id="GO:0016301">
    <property type="term" value="F:kinase activity"/>
    <property type="evidence" value="ECO:0007669"/>
    <property type="project" value="UniProtKB-KW"/>
</dbReference>
<gene>
    <name evidence="1" type="ORF">JCM15548_1931</name>
</gene>
<dbReference type="InterPro" id="IPR017850">
    <property type="entry name" value="Alkaline_phosphatase_core_sf"/>
</dbReference>
<comment type="caution">
    <text evidence="1">The sequence shown here is derived from an EMBL/GenBank/DDBJ whole genome shotgun (WGS) entry which is preliminary data.</text>
</comment>
<keyword evidence="1" id="KW-0418">Kinase</keyword>
<dbReference type="EMBL" id="BAZW01000004">
    <property type="protein sequence ID" value="GAO28800.1"/>
    <property type="molecule type" value="Genomic_DNA"/>
</dbReference>
<keyword evidence="1" id="KW-0808">Transferase</keyword>
<accession>A0A0E9LVA0</accession>
<dbReference type="GO" id="GO:0004619">
    <property type="term" value="F:phosphoglycerate mutase activity"/>
    <property type="evidence" value="ECO:0007669"/>
    <property type="project" value="UniProtKB-EC"/>
</dbReference>
<name>A0A0E9LVA0_9BACT</name>
<dbReference type="SUPFAM" id="SSF53649">
    <property type="entry name" value="Alkaline phosphatase-like"/>
    <property type="match status" value="1"/>
</dbReference>
<sequence length="95" mass="10754">MLADGMADEPIEKFGGKTPVMAAFTPVMDEICRQSATGLVHTVPDGFHPGSEIANMNILGYHPLNIFREEGSSRRRLWDLILNRTNWFFVATWYP</sequence>
<dbReference type="STRING" id="1236989.JCM15548_1931"/>
<dbReference type="Gene3D" id="3.40.720.10">
    <property type="entry name" value="Alkaline Phosphatase, subunit A"/>
    <property type="match status" value="1"/>
</dbReference>
<evidence type="ECO:0000313" key="1">
    <source>
        <dbReference type="EMBL" id="GAO28800.1"/>
    </source>
</evidence>
<keyword evidence="2" id="KW-1185">Reference proteome</keyword>
<evidence type="ECO:0000313" key="2">
    <source>
        <dbReference type="Proteomes" id="UP000032900"/>
    </source>
</evidence>
<dbReference type="Pfam" id="PF10143">
    <property type="entry name" value="PhosphMutase"/>
    <property type="match status" value="1"/>
</dbReference>
<dbReference type="PANTHER" id="PTHR31209:SF4">
    <property type="entry name" value="2,3-BISPHOSPHOGLYCERATE-INDEPENDENT PHOSPHOGLYCERATE MUTASE"/>
    <property type="match status" value="1"/>
</dbReference>
<dbReference type="InterPro" id="IPR004456">
    <property type="entry name" value="Pglycerate_mutase_ApgM"/>
</dbReference>
<dbReference type="AlphaFoldDB" id="A0A0E9LVA0"/>
<dbReference type="GO" id="GO:0006096">
    <property type="term" value="P:glycolytic process"/>
    <property type="evidence" value="ECO:0007669"/>
    <property type="project" value="UniProtKB-KW"/>
</dbReference>
<dbReference type="Proteomes" id="UP000032900">
    <property type="component" value="Unassembled WGS sequence"/>
</dbReference>
<dbReference type="GO" id="GO:0046872">
    <property type="term" value="F:metal ion binding"/>
    <property type="evidence" value="ECO:0007669"/>
    <property type="project" value="InterPro"/>
</dbReference>
<dbReference type="PANTHER" id="PTHR31209">
    <property type="entry name" value="COFACTOR-INDEPENDENT PHOSPHOGLYCERATE MUTASE"/>
    <property type="match status" value="1"/>
</dbReference>
<proteinExistence type="predicted"/>
<protein>
    <submittedName>
        <fullName evidence="1">Homoserine kinase</fullName>
    </submittedName>
</protein>
<reference evidence="1 2" key="1">
    <citation type="journal article" date="2015" name="Microbes Environ.">
        <title>Distribution and evolution of nitrogen fixation genes in the phylum bacteroidetes.</title>
        <authorList>
            <person name="Inoue J."/>
            <person name="Oshima K."/>
            <person name="Suda W."/>
            <person name="Sakamoto M."/>
            <person name="Iino T."/>
            <person name="Noda S."/>
            <person name="Hongoh Y."/>
            <person name="Hattori M."/>
            <person name="Ohkuma M."/>
        </authorList>
    </citation>
    <scope>NUCLEOTIDE SEQUENCE [LARGE SCALE GENOMIC DNA]</scope>
    <source>
        <strain evidence="1">JCM 15548</strain>
    </source>
</reference>